<evidence type="ECO:0000313" key="7">
    <source>
        <dbReference type="Proteomes" id="UP000429523"/>
    </source>
</evidence>
<dbReference type="AlphaFoldDB" id="A0A6A3FB81"/>
<evidence type="ECO:0000313" key="3">
    <source>
        <dbReference type="EMBL" id="KAE9122223.1"/>
    </source>
</evidence>
<dbReference type="EMBL" id="QXFZ01000300">
    <property type="protein sequence ID" value="KAE9122223.1"/>
    <property type="molecule type" value="Genomic_DNA"/>
</dbReference>
<dbReference type="Proteomes" id="UP000429523">
    <property type="component" value="Unassembled WGS sequence"/>
</dbReference>
<comment type="caution">
    <text evidence="1">The sequence shown here is derived from an EMBL/GenBank/DDBJ whole genome shotgun (WGS) entry which is preliminary data.</text>
</comment>
<dbReference type="Proteomes" id="UP000441208">
    <property type="component" value="Unassembled WGS sequence"/>
</dbReference>
<evidence type="ECO:0000313" key="4">
    <source>
        <dbReference type="EMBL" id="KAE9153900.1"/>
    </source>
</evidence>
<dbReference type="Proteomes" id="UP000437068">
    <property type="component" value="Unassembled WGS sequence"/>
</dbReference>
<sequence length="41" mass="4523">MCSSLMSLRVSGVSYLRDEFVSLLLSNVKAGFETIPYLAKP</sequence>
<evidence type="ECO:0000313" key="12">
    <source>
        <dbReference type="Proteomes" id="UP000488956"/>
    </source>
</evidence>
<dbReference type="EMBL" id="QXGF01000272">
    <property type="protein sequence ID" value="KAE8943075.1"/>
    <property type="molecule type" value="Genomic_DNA"/>
</dbReference>
<protein>
    <submittedName>
        <fullName evidence="1">Uncharacterized protein</fullName>
    </submittedName>
</protein>
<dbReference type="Proteomes" id="UP000440732">
    <property type="component" value="Unassembled WGS sequence"/>
</dbReference>
<evidence type="ECO:0000313" key="8">
    <source>
        <dbReference type="Proteomes" id="UP000437068"/>
    </source>
</evidence>
<evidence type="ECO:0000313" key="11">
    <source>
        <dbReference type="Proteomes" id="UP000486351"/>
    </source>
</evidence>
<evidence type="ECO:0000313" key="5">
    <source>
        <dbReference type="EMBL" id="KAE9292217.1"/>
    </source>
</evidence>
<evidence type="ECO:0000313" key="10">
    <source>
        <dbReference type="Proteomes" id="UP000441208"/>
    </source>
</evidence>
<evidence type="ECO:0000313" key="1">
    <source>
        <dbReference type="EMBL" id="KAE8943075.1"/>
    </source>
</evidence>
<name>A0A6A3FB81_9STRA</name>
<dbReference type="EMBL" id="QXGE01001469">
    <property type="protein sequence ID" value="KAE9292217.1"/>
    <property type="molecule type" value="Genomic_DNA"/>
</dbReference>
<reference evidence="7 8" key="1">
    <citation type="submission" date="2018-08" db="EMBL/GenBank/DDBJ databases">
        <title>Genomic investigation of the strawberry pathogen Phytophthora fragariae indicates pathogenicity is determined by transcriptional variation in three key races.</title>
        <authorList>
            <person name="Adams T.M."/>
            <person name="Armitage A.D."/>
            <person name="Sobczyk M.K."/>
            <person name="Bates H.J."/>
            <person name="Dunwell J.M."/>
            <person name="Nellist C.F."/>
            <person name="Harrison R.J."/>
        </authorList>
    </citation>
    <scope>NUCLEOTIDE SEQUENCE [LARGE SCALE GENOMIC DNA]</scope>
    <source>
        <strain evidence="5 8">A4</strain>
        <strain evidence="4 9">NOV-5</strain>
        <strain evidence="3 10">NOV-71</strain>
        <strain evidence="6 11">NOV-77</strain>
        <strain evidence="1 7">NOV-9</strain>
        <strain evidence="2 12">ONT-3</strain>
    </source>
</reference>
<dbReference type="EMBL" id="QXGA01000054">
    <property type="protein sequence ID" value="KAE9153900.1"/>
    <property type="molecule type" value="Genomic_DNA"/>
</dbReference>
<dbReference type="EMBL" id="QXFX01000868">
    <property type="protein sequence ID" value="KAE9102147.1"/>
    <property type="molecule type" value="Genomic_DNA"/>
</dbReference>
<evidence type="ECO:0000313" key="2">
    <source>
        <dbReference type="EMBL" id="KAE9102147.1"/>
    </source>
</evidence>
<dbReference type="Proteomes" id="UP000486351">
    <property type="component" value="Unassembled WGS sequence"/>
</dbReference>
<accession>A0A6A3FB81</accession>
<proteinExistence type="predicted"/>
<organism evidence="1 7">
    <name type="scientific">Phytophthora fragariae</name>
    <dbReference type="NCBI Taxonomy" id="53985"/>
    <lineage>
        <taxon>Eukaryota</taxon>
        <taxon>Sar</taxon>
        <taxon>Stramenopiles</taxon>
        <taxon>Oomycota</taxon>
        <taxon>Peronosporomycetes</taxon>
        <taxon>Peronosporales</taxon>
        <taxon>Peronosporaceae</taxon>
        <taxon>Phytophthora</taxon>
    </lineage>
</organism>
<dbReference type="Proteomes" id="UP000488956">
    <property type="component" value="Unassembled WGS sequence"/>
</dbReference>
<gene>
    <name evidence="5" type="ORF">PF001_g18810</name>
    <name evidence="4" type="ORF">PF006_g2030</name>
    <name evidence="3" type="ORF">PF007_g7527</name>
    <name evidence="6" type="ORF">PF008_g13953</name>
    <name evidence="1" type="ORF">PF009_g7185</name>
    <name evidence="2" type="ORF">PF010_g14212</name>
</gene>
<dbReference type="EMBL" id="QXFY01000844">
    <property type="protein sequence ID" value="KAE9334468.1"/>
    <property type="molecule type" value="Genomic_DNA"/>
</dbReference>
<evidence type="ECO:0000313" key="9">
    <source>
        <dbReference type="Proteomes" id="UP000440732"/>
    </source>
</evidence>
<evidence type="ECO:0000313" key="6">
    <source>
        <dbReference type="EMBL" id="KAE9334468.1"/>
    </source>
</evidence>